<evidence type="ECO:0000256" key="1">
    <source>
        <dbReference type="ARBA" id="ARBA00004651"/>
    </source>
</evidence>
<reference evidence="7 8" key="1">
    <citation type="submission" date="2020-08" db="EMBL/GenBank/DDBJ databases">
        <title>Genomic Encyclopedia of Type Strains, Phase IV (KMG-IV): sequencing the most valuable type-strain genomes for metagenomic binning, comparative biology and taxonomic classification.</title>
        <authorList>
            <person name="Goeker M."/>
        </authorList>
    </citation>
    <scope>NUCLEOTIDE SEQUENCE [LARGE SCALE GENOMIC DNA]</scope>
    <source>
        <strain evidence="7 8">DSM 25024</strain>
    </source>
</reference>
<feature type="transmembrane region" description="Helical" evidence="6">
    <location>
        <begin position="296"/>
        <end position="312"/>
    </location>
</feature>
<protein>
    <submittedName>
        <fullName evidence="7">Simple sugar transport system permease protein</fullName>
    </submittedName>
</protein>
<gene>
    <name evidence="7" type="ORF">GGR05_002525</name>
</gene>
<dbReference type="GO" id="GO:0005886">
    <property type="term" value="C:plasma membrane"/>
    <property type="evidence" value="ECO:0007669"/>
    <property type="project" value="UniProtKB-SubCell"/>
</dbReference>
<evidence type="ECO:0000313" key="7">
    <source>
        <dbReference type="EMBL" id="MBB3936371.1"/>
    </source>
</evidence>
<dbReference type="EMBL" id="JACIDO010000005">
    <property type="protein sequence ID" value="MBB3936371.1"/>
    <property type="molecule type" value="Genomic_DNA"/>
</dbReference>
<dbReference type="OrthoDB" id="9809785at2"/>
<evidence type="ECO:0000256" key="4">
    <source>
        <dbReference type="ARBA" id="ARBA00022989"/>
    </source>
</evidence>
<feature type="transmembrane region" description="Helical" evidence="6">
    <location>
        <begin position="245"/>
        <end position="263"/>
    </location>
</feature>
<name>A0A7W6BZ30_9HYPH</name>
<keyword evidence="5 6" id="KW-0472">Membrane</keyword>
<dbReference type="InterPro" id="IPR001851">
    <property type="entry name" value="ABC_transp_permease"/>
</dbReference>
<keyword evidence="7" id="KW-0762">Sugar transport</keyword>
<keyword evidence="7" id="KW-0813">Transport</keyword>
<evidence type="ECO:0000256" key="3">
    <source>
        <dbReference type="ARBA" id="ARBA00022692"/>
    </source>
</evidence>
<keyword evidence="2" id="KW-1003">Cell membrane</keyword>
<evidence type="ECO:0000256" key="5">
    <source>
        <dbReference type="ARBA" id="ARBA00023136"/>
    </source>
</evidence>
<sequence>MALRFVPRREPSRVMLFATPVLAVALTLLVGTIVFTLLGYDGLGAAREIFVTPLFNPYRWQDLLVKAAPLATIAIGLSVGFRANVWNIGAEGQYVIGGLAGTGIALLTMDMEGHWILPAMVVAGILGGMAWAAIPAFLRNRLGVSEILSSLMLNYVAIQILYYLMRGPWKDPMGFNFPQTAMFSSSQTLPYVVPGTLIHLGIPVALALALAVWFLIARTVAGFQVRVVGLSPQAARYGGFREARVVWLCMALGGGMAGLAGIFEASGPFGQMVPSFPVGYGFTAIIVAFLGRLHPVGIVLAALVLALTYVGGESAQTTIGLPAAAIGVFQAMMLFFLLAVDILVRYRLTSGAGGVPVAAPIAPAPTLTPEPTPGRGAAA</sequence>
<dbReference type="CDD" id="cd06580">
    <property type="entry name" value="TM_PBP1_transp_TpRbsC_like"/>
    <property type="match status" value="1"/>
</dbReference>
<feature type="transmembrane region" description="Helical" evidence="6">
    <location>
        <begin position="115"/>
        <end position="138"/>
    </location>
</feature>
<organism evidence="7 8">
    <name type="scientific">Aureimonas phyllosphaerae</name>
    <dbReference type="NCBI Taxonomy" id="1166078"/>
    <lineage>
        <taxon>Bacteria</taxon>
        <taxon>Pseudomonadati</taxon>
        <taxon>Pseudomonadota</taxon>
        <taxon>Alphaproteobacteria</taxon>
        <taxon>Hyphomicrobiales</taxon>
        <taxon>Aurantimonadaceae</taxon>
        <taxon>Aureimonas</taxon>
    </lineage>
</organism>
<dbReference type="RefSeq" id="WP_090963029.1">
    <property type="nucleotide sequence ID" value="NZ_FOOA01000007.1"/>
</dbReference>
<feature type="transmembrane region" description="Helical" evidence="6">
    <location>
        <begin position="318"/>
        <end position="340"/>
    </location>
</feature>
<proteinExistence type="predicted"/>
<comment type="subcellular location">
    <subcellularLocation>
        <location evidence="1">Cell membrane</location>
        <topology evidence="1">Multi-pass membrane protein</topology>
    </subcellularLocation>
</comment>
<evidence type="ECO:0000256" key="6">
    <source>
        <dbReference type="SAM" id="Phobius"/>
    </source>
</evidence>
<dbReference type="PANTHER" id="PTHR47089">
    <property type="entry name" value="ABC TRANSPORTER, PERMEASE PROTEIN"/>
    <property type="match status" value="1"/>
</dbReference>
<feature type="transmembrane region" description="Helical" evidence="6">
    <location>
        <begin position="93"/>
        <end position="109"/>
    </location>
</feature>
<feature type="transmembrane region" description="Helical" evidence="6">
    <location>
        <begin position="191"/>
        <end position="216"/>
    </location>
</feature>
<evidence type="ECO:0000313" key="8">
    <source>
        <dbReference type="Proteomes" id="UP000531216"/>
    </source>
</evidence>
<dbReference type="GO" id="GO:0022857">
    <property type="term" value="F:transmembrane transporter activity"/>
    <property type="evidence" value="ECO:0007669"/>
    <property type="project" value="InterPro"/>
</dbReference>
<accession>A0A7W6BZ30</accession>
<dbReference type="PANTHER" id="PTHR47089:SF1">
    <property type="entry name" value="GUANOSINE ABC TRANSPORTER PERMEASE PROTEIN NUPP"/>
    <property type="match status" value="1"/>
</dbReference>
<dbReference type="Proteomes" id="UP000531216">
    <property type="component" value="Unassembled WGS sequence"/>
</dbReference>
<evidence type="ECO:0000256" key="2">
    <source>
        <dbReference type="ARBA" id="ARBA00022475"/>
    </source>
</evidence>
<keyword evidence="8" id="KW-1185">Reference proteome</keyword>
<feature type="transmembrane region" description="Helical" evidence="6">
    <location>
        <begin position="21"/>
        <end position="43"/>
    </location>
</feature>
<keyword evidence="3 6" id="KW-0812">Transmembrane</keyword>
<dbReference type="Pfam" id="PF02653">
    <property type="entry name" value="BPD_transp_2"/>
    <property type="match status" value="1"/>
</dbReference>
<feature type="transmembrane region" description="Helical" evidence="6">
    <location>
        <begin position="269"/>
        <end position="289"/>
    </location>
</feature>
<keyword evidence="4 6" id="KW-1133">Transmembrane helix</keyword>
<comment type="caution">
    <text evidence="7">The sequence shown here is derived from an EMBL/GenBank/DDBJ whole genome shotgun (WGS) entry which is preliminary data.</text>
</comment>
<feature type="transmembrane region" description="Helical" evidence="6">
    <location>
        <begin position="147"/>
        <end position="165"/>
    </location>
</feature>
<feature type="transmembrane region" description="Helical" evidence="6">
    <location>
        <begin position="63"/>
        <end position="81"/>
    </location>
</feature>
<dbReference type="AlphaFoldDB" id="A0A7W6BZ30"/>